<protein>
    <recommendedName>
        <fullName evidence="5">GPI-anchored surface protein</fullName>
    </recommendedName>
</protein>
<reference evidence="3" key="1">
    <citation type="submission" date="2022-12" db="EMBL/GenBank/DDBJ databases">
        <authorList>
            <person name="Webb A."/>
        </authorList>
    </citation>
    <scope>NUCLEOTIDE SEQUENCE</scope>
    <source>
        <strain evidence="3">Pd1</strain>
    </source>
</reference>
<comment type="caution">
    <text evidence="3">The sequence shown here is derived from an EMBL/GenBank/DDBJ whole genome shotgun (WGS) entry which is preliminary data.</text>
</comment>
<feature type="transmembrane region" description="Helical" evidence="2">
    <location>
        <begin position="345"/>
        <end position="364"/>
    </location>
</feature>
<evidence type="ECO:0000313" key="4">
    <source>
        <dbReference type="Proteomes" id="UP001162029"/>
    </source>
</evidence>
<keyword evidence="4" id="KW-1185">Reference proteome</keyword>
<evidence type="ECO:0000256" key="1">
    <source>
        <dbReference type="SAM" id="MobiDB-lite"/>
    </source>
</evidence>
<accession>A0AAV0UYW7</accession>
<gene>
    <name evidence="3" type="ORF">PDE001_LOCUS8108</name>
</gene>
<evidence type="ECO:0000313" key="3">
    <source>
        <dbReference type="EMBL" id="CAI5742094.1"/>
    </source>
</evidence>
<dbReference type="InterPro" id="IPR036470">
    <property type="entry name" value="Elicitin_sf"/>
</dbReference>
<dbReference type="AlphaFoldDB" id="A0AAV0UYW7"/>
<keyword evidence="2" id="KW-0472">Membrane</keyword>
<keyword evidence="2" id="KW-0812">Transmembrane</keyword>
<feature type="compositionally biased region" description="Low complexity" evidence="1">
    <location>
        <begin position="269"/>
        <end position="312"/>
    </location>
</feature>
<feature type="compositionally biased region" description="Polar residues" evidence="1">
    <location>
        <begin position="248"/>
        <end position="263"/>
    </location>
</feature>
<evidence type="ECO:0000256" key="2">
    <source>
        <dbReference type="SAM" id="Phobius"/>
    </source>
</evidence>
<feature type="region of interest" description="Disordered" evidence="1">
    <location>
        <begin position="247"/>
        <end position="312"/>
    </location>
</feature>
<dbReference type="Gene3D" id="1.10.239.10">
    <property type="entry name" value="Elicitin domain"/>
    <property type="match status" value="1"/>
</dbReference>
<name>A0AAV0UYW7_9STRA</name>
<dbReference type="Proteomes" id="UP001162029">
    <property type="component" value="Unassembled WGS sequence"/>
</dbReference>
<dbReference type="EMBL" id="CANTFM010001639">
    <property type="protein sequence ID" value="CAI5742094.1"/>
    <property type="molecule type" value="Genomic_DNA"/>
</dbReference>
<evidence type="ECO:0008006" key="5">
    <source>
        <dbReference type="Google" id="ProtNLM"/>
    </source>
</evidence>
<dbReference type="SUPFAM" id="SSF48647">
    <property type="entry name" value="Fungal elicitin"/>
    <property type="match status" value="1"/>
</dbReference>
<keyword evidence="2" id="KW-1133">Transmembrane helix</keyword>
<proteinExistence type="predicted"/>
<dbReference type="GO" id="GO:0005576">
    <property type="term" value="C:extracellular region"/>
    <property type="evidence" value="ECO:0007669"/>
    <property type="project" value="InterPro"/>
</dbReference>
<sequence>MTCSRRQNVVRWPQCWRHISSGSSKRRRGGCKVQFFSVATLFVVLLTSSSALDPIVYQAQPTPPSSYIAGSKLRTWWGERGDVVHAVAQLGGVQRCSEGVNARVDSELLEDEMLSSCRQETADYDIMDLLHSSQELRVPSEEQTSRLCRSEACAAWLKMAVEAQWLPECKYRQTQTAFRSLAETLLRIRENLMETFVEGVLVAPNASLFREFYELNQLANLLSAKKEGLLSEIDSPIAHVARQMTAKEGSSLTGSKDNFQSSAVVEPRSASGTSTFGRFSSPSSGSISPSSSASLSSSNSTSNSSSIESLSSGSDFNSSDTAGFTNSAAGPHASSTITTTELTPSYAYVIGAWVLFNGSFFLLMRRK</sequence>
<organism evidence="3 4">
    <name type="scientific">Peronospora destructor</name>
    <dbReference type="NCBI Taxonomy" id="86335"/>
    <lineage>
        <taxon>Eukaryota</taxon>
        <taxon>Sar</taxon>
        <taxon>Stramenopiles</taxon>
        <taxon>Oomycota</taxon>
        <taxon>Peronosporomycetes</taxon>
        <taxon>Peronosporales</taxon>
        <taxon>Peronosporaceae</taxon>
        <taxon>Peronospora</taxon>
    </lineage>
</organism>